<gene>
    <name evidence="1" type="ORF">CPELLU_LOCUS10748</name>
</gene>
<dbReference type="Proteomes" id="UP000789759">
    <property type="component" value="Unassembled WGS sequence"/>
</dbReference>
<dbReference type="PANTHER" id="PTHR35871">
    <property type="entry name" value="EXPRESSED PROTEIN"/>
    <property type="match status" value="1"/>
</dbReference>
<sequence>MVQNDEGCEFRTFLQLANGEKEHIWVTHNETTFHTYDGPHAVWGPEGKNPLRKKGLGPDDLKETHEMMVLGSHYDRFWDIPKLLKQVKCVIDIFEKTYPGCIGIFTFNNAMSHTAFAEDTLVASQMNLGSGSLVPKMRDTVWNGNFQSMIIEQDHFVYDKKMKSYINLHDKPKGIKWVLTEKGLWQEGMVLECTSCKENTNSNIIDCYACHLMANQLDFLLQCSQIQQEIESRGHK</sequence>
<dbReference type="OrthoDB" id="2369987at2759"/>
<feature type="non-terminal residue" evidence="1">
    <location>
        <position position="236"/>
    </location>
</feature>
<keyword evidence="2" id="KW-1185">Reference proteome</keyword>
<evidence type="ECO:0000313" key="1">
    <source>
        <dbReference type="EMBL" id="CAG8680289.1"/>
    </source>
</evidence>
<protein>
    <submittedName>
        <fullName evidence="1">23464_t:CDS:1</fullName>
    </submittedName>
</protein>
<organism evidence="1 2">
    <name type="scientific">Cetraspora pellucida</name>
    <dbReference type="NCBI Taxonomy" id="1433469"/>
    <lineage>
        <taxon>Eukaryota</taxon>
        <taxon>Fungi</taxon>
        <taxon>Fungi incertae sedis</taxon>
        <taxon>Mucoromycota</taxon>
        <taxon>Glomeromycotina</taxon>
        <taxon>Glomeromycetes</taxon>
        <taxon>Diversisporales</taxon>
        <taxon>Gigasporaceae</taxon>
        <taxon>Cetraspora</taxon>
    </lineage>
</organism>
<dbReference type="EMBL" id="CAJVQA010009040">
    <property type="protein sequence ID" value="CAG8680289.1"/>
    <property type="molecule type" value="Genomic_DNA"/>
</dbReference>
<reference evidence="1" key="1">
    <citation type="submission" date="2021-06" db="EMBL/GenBank/DDBJ databases">
        <authorList>
            <person name="Kallberg Y."/>
            <person name="Tangrot J."/>
            <person name="Rosling A."/>
        </authorList>
    </citation>
    <scope>NUCLEOTIDE SEQUENCE</scope>
    <source>
        <strain evidence="1">FL966</strain>
    </source>
</reference>
<dbReference type="PANTHER" id="PTHR35871:SF1">
    <property type="entry name" value="CXC1-LIKE CYSTEINE CLUSTER ASSOCIATED WITH KDZ TRANSPOSASES DOMAIN-CONTAINING PROTEIN"/>
    <property type="match status" value="1"/>
</dbReference>
<name>A0A9N9EJM8_9GLOM</name>
<comment type="caution">
    <text evidence="1">The sequence shown here is derived from an EMBL/GenBank/DDBJ whole genome shotgun (WGS) entry which is preliminary data.</text>
</comment>
<evidence type="ECO:0000313" key="2">
    <source>
        <dbReference type="Proteomes" id="UP000789759"/>
    </source>
</evidence>
<accession>A0A9N9EJM8</accession>
<dbReference type="AlphaFoldDB" id="A0A9N9EJM8"/>
<proteinExistence type="predicted"/>